<name>A0ACC2P4Z5_9HYME</name>
<proteinExistence type="predicted"/>
<organism evidence="1 2">
    <name type="scientific">Eretmocerus hayati</name>
    <dbReference type="NCBI Taxonomy" id="131215"/>
    <lineage>
        <taxon>Eukaryota</taxon>
        <taxon>Metazoa</taxon>
        <taxon>Ecdysozoa</taxon>
        <taxon>Arthropoda</taxon>
        <taxon>Hexapoda</taxon>
        <taxon>Insecta</taxon>
        <taxon>Pterygota</taxon>
        <taxon>Neoptera</taxon>
        <taxon>Endopterygota</taxon>
        <taxon>Hymenoptera</taxon>
        <taxon>Apocrita</taxon>
        <taxon>Proctotrupomorpha</taxon>
        <taxon>Chalcidoidea</taxon>
        <taxon>Aphelinidae</taxon>
        <taxon>Aphelininae</taxon>
        <taxon>Eretmocerus</taxon>
    </lineage>
</organism>
<reference evidence="1" key="1">
    <citation type="submission" date="2023-04" db="EMBL/GenBank/DDBJ databases">
        <title>A chromosome-level genome assembly of the parasitoid wasp Eretmocerus hayati.</title>
        <authorList>
            <person name="Zhong Y."/>
            <person name="Liu S."/>
            <person name="Liu Y."/>
        </authorList>
    </citation>
    <scope>NUCLEOTIDE SEQUENCE</scope>
    <source>
        <strain evidence="1">ZJU_SS_LIU_2023</strain>
    </source>
</reference>
<gene>
    <name evidence="1" type="ORF">QAD02_013970</name>
</gene>
<accession>A0ACC2P4Z5</accession>
<evidence type="ECO:0000313" key="1">
    <source>
        <dbReference type="EMBL" id="KAJ8678183.1"/>
    </source>
</evidence>
<dbReference type="EMBL" id="CM056742">
    <property type="protein sequence ID" value="KAJ8678183.1"/>
    <property type="molecule type" value="Genomic_DNA"/>
</dbReference>
<sequence length="203" mass="22800">MVLELVRGANLYKIIFDPKEAVDWDLDHDWIAEQLVSAVAYLHGLGFLHRDIKSANVLIAKIGQIVKLANLGLAKMKVTLIDDPLNTSRGRGPRAIGTDNSSEANELSGMWSLGCTIAQLYNSITGPRPVWYLDQDNPKEDLRETFIKQWVPDMSNVPPFLEKNLKKCFLYNVSNPAEPPRITASELKKSFTLLNKSIHNQSQ</sequence>
<keyword evidence="2" id="KW-1185">Reference proteome</keyword>
<dbReference type="Proteomes" id="UP001239111">
    <property type="component" value="Chromosome 2"/>
</dbReference>
<comment type="caution">
    <text evidence="1">The sequence shown here is derived from an EMBL/GenBank/DDBJ whole genome shotgun (WGS) entry which is preliminary data.</text>
</comment>
<evidence type="ECO:0000313" key="2">
    <source>
        <dbReference type="Proteomes" id="UP001239111"/>
    </source>
</evidence>
<protein>
    <submittedName>
        <fullName evidence="1">Uncharacterized protein</fullName>
    </submittedName>
</protein>